<reference evidence="2" key="2">
    <citation type="journal article" date="2015" name="Fish Shellfish Immunol.">
        <title>Early steps in the European eel (Anguilla anguilla)-Vibrio vulnificus interaction in the gills: Role of the RtxA13 toxin.</title>
        <authorList>
            <person name="Callol A."/>
            <person name="Pajuelo D."/>
            <person name="Ebbesson L."/>
            <person name="Teles M."/>
            <person name="MacKenzie S."/>
            <person name="Amaro C."/>
        </authorList>
    </citation>
    <scope>NUCLEOTIDE SEQUENCE</scope>
</reference>
<protein>
    <submittedName>
        <fullName evidence="2">Uncharacterized protein</fullName>
    </submittedName>
</protein>
<proteinExistence type="predicted"/>
<evidence type="ECO:0000256" key="1">
    <source>
        <dbReference type="SAM" id="MobiDB-lite"/>
    </source>
</evidence>
<feature type="region of interest" description="Disordered" evidence="1">
    <location>
        <begin position="1"/>
        <end position="23"/>
    </location>
</feature>
<evidence type="ECO:0000313" key="2">
    <source>
        <dbReference type="EMBL" id="JAH19756.1"/>
    </source>
</evidence>
<reference evidence="2" key="1">
    <citation type="submission" date="2014-11" db="EMBL/GenBank/DDBJ databases">
        <authorList>
            <person name="Amaro Gonzalez C."/>
        </authorList>
    </citation>
    <scope>NUCLEOTIDE SEQUENCE</scope>
</reference>
<dbReference type="EMBL" id="GBXM01088821">
    <property type="protein sequence ID" value="JAH19756.1"/>
    <property type="molecule type" value="Transcribed_RNA"/>
</dbReference>
<sequence length="23" mass="2500">MTGPNLPATGISQQRSRLCRLEA</sequence>
<name>A0A0E9QS43_ANGAN</name>
<organism evidence="2">
    <name type="scientific">Anguilla anguilla</name>
    <name type="common">European freshwater eel</name>
    <name type="synonym">Muraena anguilla</name>
    <dbReference type="NCBI Taxonomy" id="7936"/>
    <lineage>
        <taxon>Eukaryota</taxon>
        <taxon>Metazoa</taxon>
        <taxon>Chordata</taxon>
        <taxon>Craniata</taxon>
        <taxon>Vertebrata</taxon>
        <taxon>Euteleostomi</taxon>
        <taxon>Actinopterygii</taxon>
        <taxon>Neopterygii</taxon>
        <taxon>Teleostei</taxon>
        <taxon>Anguilliformes</taxon>
        <taxon>Anguillidae</taxon>
        <taxon>Anguilla</taxon>
    </lineage>
</organism>
<dbReference type="AlphaFoldDB" id="A0A0E9QS43"/>
<accession>A0A0E9QS43</accession>